<accession>A0A8S1MTV3</accession>
<name>A0A8S1MTV3_9CILI</name>
<sequence>MNKFSTVRQQLQPLFPIDQNTTLKFKPRSSSYCERIKQLQLKTTQYMPKQRKSIIYCMGETSRLNSFQIKPKPKYVSKTNTRHQTLQNENSINYDISPWDNYSPT</sequence>
<protein>
    <submittedName>
        <fullName evidence="2">Uncharacterized protein</fullName>
    </submittedName>
</protein>
<keyword evidence="3" id="KW-1185">Reference proteome</keyword>
<organism evidence="2 3">
    <name type="scientific">Paramecium sonneborni</name>
    <dbReference type="NCBI Taxonomy" id="65129"/>
    <lineage>
        <taxon>Eukaryota</taxon>
        <taxon>Sar</taxon>
        <taxon>Alveolata</taxon>
        <taxon>Ciliophora</taxon>
        <taxon>Intramacronucleata</taxon>
        <taxon>Oligohymenophorea</taxon>
        <taxon>Peniculida</taxon>
        <taxon>Parameciidae</taxon>
        <taxon>Paramecium</taxon>
    </lineage>
</organism>
<reference evidence="2" key="1">
    <citation type="submission" date="2021-01" db="EMBL/GenBank/DDBJ databases">
        <authorList>
            <consortium name="Genoscope - CEA"/>
            <person name="William W."/>
        </authorList>
    </citation>
    <scope>NUCLEOTIDE SEQUENCE</scope>
</reference>
<evidence type="ECO:0000313" key="2">
    <source>
        <dbReference type="EMBL" id="CAD8083768.1"/>
    </source>
</evidence>
<feature type="region of interest" description="Disordered" evidence="1">
    <location>
        <begin position="86"/>
        <end position="105"/>
    </location>
</feature>
<dbReference type="Proteomes" id="UP000692954">
    <property type="component" value="Unassembled WGS sequence"/>
</dbReference>
<dbReference type="OrthoDB" id="284347at2759"/>
<proteinExistence type="predicted"/>
<gene>
    <name evidence="2" type="ORF">PSON_ATCC_30995.1.T0450255</name>
</gene>
<evidence type="ECO:0000313" key="3">
    <source>
        <dbReference type="Proteomes" id="UP000692954"/>
    </source>
</evidence>
<dbReference type="EMBL" id="CAJJDN010000045">
    <property type="protein sequence ID" value="CAD8083768.1"/>
    <property type="molecule type" value="Genomic_DNA"/>
</dbReference>
<evidence type="ECO:0000256" key="1">
    <source>
        <dbReference type="SAM" id="MobiDB-lite"/>
    </source>
</evidence>
<dbReference type="AlphaFoldDB" id="A0A8S1MTV3"/>
<comment type="caution">
    <text evidence="2">The sequence shown here is derived from an EMBL/GenBank/DDBJ whole genome shotgun (WGS) entry which is preliminary data.</text>
</comment>